<reference evidence="4 5" key="1">
    <citation type="submission" date="2015-12" db="EMBL/GenBank/DDBJ databases">
        <title>A stable core within a dynamic pangenome in Sulfolobus acidocaldarius.</title>
        <authorList>
            <person name="Anderson R."/>
            <person name="Kouris A."/>
            <person name="Seward C."/>
            <person name="Campbell K."/>
            <person name="Whitaker R."/>
        </authorList>
    </citation>
    <scope>NUCLEOTIDE SEQUENCE [LARGE SCALE GENOMIC DNA]</scope>
    <source>
        <strain evidence="2 5">GG12-C01-09</strain>
        <strain evidence="3 4">NG05B_CO5_07</strain>
    </source>
</reference>
<dbReference type="PANTHER" id="PTHR23419">
    <property type="entry name" value="DIVALENT CATION TOLERANCE CUTA-RELATED"/>
    <property type="match status" value="1"/>
</dbReference>
<evidence type="ECO:0000313" key="3">
    <source>
        <dbReference type="EMBL" id="ALU31200.1"/>
    </source>
</evidence>
<dbReference type="InterPro" id="IPR015867">
    <property type="entry name" value="N-reg_PII/ATP_PRibTrfase_C"/>
</dbReference>
<evidence type="ECO:0000313" key="5">
    <source>
        <dbReference type="Proteomes" id="UP000065473"/>
    </source>
</evidence>
<comment type="similarity">
    <text evidence="1">Belongs to the CutA family.</text>
</comment>
<gene>
    <name evidence="2" type="ORF">ATY89_11360</name>
    <name evidence="3" type="ORF">ATZ20_02915</name>
</gene>
<dbReference type="Proteomes" id="UP000065473">
    <property type="component" value="Chromosome"/>
</dbReference>
<name>A0A0U3H8H6_9CREN</name>
<dbReference type="Proteomes" id="UP000060043">
    <property type="component" value="Chromosome"/>
</dbReference>
<dbReference type="InterPro" id="IPR011322">
    <property type="entry name" value="N-reg_PII-like_a/b"/>
</dbReference>
<sequence length="110" mass="12873">MTYILVLTTTNTMESANKIAKTLVDERVAACVNIFPYIKSYYVWEGKTTVDDEILLLIKSHNSMTQKLIQRIKELHPYKIPEIIIINFNEGFDKYLDWIKESVTLDENKD</sequence>
<dbReference type="EMBL" id="CP013694">
    <property type="protein sequence ID" value="ALU30477.1"/>
    <property type="molecule type" value="Genomic_DNA"/>
</dbReference>
<dbReference type="Pfam" id="PF03091">
    <property type="entry name" value="CutA1"/>
    <property type="match status" value="1"/>
</dbReference>
<dbReference type="GO" id="GO:0010038">
    <property type="term" value="P:response to metal ion"/>
    <property type="evidence" value="ECO:0007669"/>
    <property type="project" value="InterPro"/>
</dbReference>
<dbReference type="AlphaFoldDB" id="A0A0U3H8H6"/>
<dbReference type="RefSeq" id="WP_011278165.1">
    <property type="nucleotide sequence ID" value="NZ_BHWZ01000003.1"/>
</dbReference>
<dbReference type="OMA" id="VYTTFPD"/>
<evidence type="ECO:0000313" key="2">
    <source>
        <dbReference type="EMBL" id="ALU30477.1"/>
    </source>
</evidence>
<dbReference type="PANTHER" id="PTHR23419:SF8">
    <property type="entry name" value="FI09726P"/>
    <property type="match status" value="1"/>
</dbReference>
<protein>
    <submittedName>
        <fullName evidence="3">Cation tolerance protein CutA</fullName>
    </submittedName>
</protein>
<dbReference type="InterPro" id="IPR004323">
    <property type="entry name" value="Ion_tolerance_CutA"/>
</dbReference>
<accession>A0A0U3H8H6</accession>
<dbReference type="STRING" id="1435377.SUSAZ_06345"/>
<dbReference type="PaxDb" id="1435377-SUSAZ_06345"/>
<dbReference type="SUPFAM" id="SSF54913">
    <property type="entry name" value="GlnB-like"/>
    <property type="match status" value="1"/>
</dbReference>
<evidence type="ECO:0000313" key="4">
    <source>
        <dbReference type="Proteomes" id="UP000060043"/>
    </source>
</evidence>
<evidence type="ECO:0000256" key="1">
    <source>
        <dbReference type="ARBA" id="ARBA00010169"/>
    </source>
</evidence>
<organism evidence="3 4">
    <name type="scientific">Sulfolobus acidocaldarius</name>
    <dbReference type="NCBI Taxonomy" id="2285"/>
    <lineage>
        <taxon>Archaea</taxon>
        <taxon>Thermoproteota</taxon>
        <taxon>Thermoprotei</taxon>
        <taxon>Sulfolobales</taxon>
        <taxon>Sulfolobaceae</taxon>
        <taxon>Sulfolobus</taxon>
    </lineage>
</organism>
<dbReference type="EMBL" id="CP013695">
    <property type="protein sequence ID" value="ALU31200.1"/>
    <property type="molecule type" value="Genomic_DNA"/>
</dbReference>
<dbReference type="OrthoDB" id="8015at2157"/>
<dbReference type="Gene3D" id="3.30.70.120">
    <property type="match status" value="1"/>
</dbReference>
<dbReference type="GeneID" id="14551831"/>
<dbReference type="GO" id="GO:0005507">
    <property type="term" value="F:copper ion binding"/>
    <property type="evidence" value="ECO:0007669"/>
    <property type="project" value="TreeGrafter"/>
</dbReference>
<proteinExistence type="inferred from homology"/>